<evidence type="ECO:0000256" key="3">
    <source>
        <dbReference type="ARBA" id="ARBA00004308"/>
    </source>
</evidence>
<dbReference type="Pfam" id="PF16040">
    <property type="entry name" value="APD1-4_N"/>
    <property type="match status" value="1"/>
</dbReference>
<evidence type="ECO:0000256" key="2">
    <source>
        <dbReference type="ARBA" id="ARBA00004141"/>
    </source>
</evidence>
<keyword evidence="6" id="KW-0808">Transferase</keyword>
<keyword evidence="8" id="KW-0479">Metal-binding</keyword>
<evidence type="ECO:0000256" key="6">
    <source>
        <dbReference type="ARBA" id="ARBA00022679"/>
    </source>
</evidence>
<evidence type="ECO:0000256" key="1">
    <source>
        <dbReference type="ARBA" id="ARBA00000900"/>
    </source>
</evidence>
<feature type="transmembrane region" description="Helical" evidence="16">
    <location>
        <begin position="346"/>
        <end position="367"/>
    </location>
</feature>
<evidence type="ECO:0000256" key="9">
    <source>
        <dbReference type="ARBA" id="ARBA00022771"/>
    </source>
</evidence>
<evidence type="ECO:0000313" key="19">
    <source>
        <dbReference type="Proteomes" id="UP000836841"/>
    </source>
</evidence>
<feature type="transmembrane region" description="Helical" evidence="16">
    <location>
        <begin position="532"/>
        <end position="552"/>
    </location>
</feature>
<dbReference type="InterPro" id="IPR032008">
    <property type="entry name" value="APD1-4_N"/>
</dbReference>
<dbReference type="GO" id="GO:0016192">
    <property type="term" value="P:vesicle-mediated transport"/>
    <property type="evidence" value="ECO:0007669"/>
    <property type="project" value="InterPro"/>
</dbReference>
<dbReference type="Pfam" id="PF13920">
    <property type="entry name" value="zf-C3HC4_3"/>
    <property type="match status" value="1"/>
</dbReference>
<keyword evidence="7 16" id="KW-0812">Transmembrane</keyword>
<evidence type="ECO:0000256" key="8">
    <source>
        <dbReference type="ARBA" id="ARBA00022723"/>
    </source>
</evidence>
<evidence type="ECO:0000256" key="4">
    <source>
        <dbReference type="ARBA" id="ARBA00004906"/>
    </source>
</evidence>
<dbReference type="AlphaFoldDB" id="A0AAU9SUL5"/>
<dbReference type="GO" id="GO:0009555">
    <property type="term" value="P:pollen development"/>
    <property type="evidence" value="ECO:0007669"/>
    <property type="project" value="UniProtKB-ARBA"/>
</dbReference>
<keyword evidence="9 14" id="KW-0863">Zinc-finger</keyword>
<evidence type="ECO:0000313" key="18">
    <source>
        <dbReference type="EMBL" id="CAH2074605.1"/>
    </source>
</evidence>
<feature type="transmembrane region" description="Helical" evidence="16">
    <location>
        <begin position="558"/>
        <end position="577"/>
    </location>
</feature>
<evidence type="ECO:0000256" key="7">
    <source>
        <dbReference type="ARBA" id="ARBA00022692"/>
    </source>
</evidence>
<sequence length="660" mass="74003">FFVNPPFNVTMKKKKKPTRRSNLCHPSVLKINPKPAVRMSLPDSLPSSSSSPPVTREEGGYIRFEHGQDNGFDHRDRPPWNRSEYDYRHGSIVASENARNSSNSEDPWSCVVVVATFCVFVSMTLVLGLYGTTNVWLGPNSSFLIKPTSVFVQNVEELGNKGSGMMLYGLNQPPQLDVLANWSEVHYLAVPNDSYKYWIQYLNKGSRVKVEYNVESLGSSLYLVIAQGVDGLAEWVQDPTRPDTTLSWHLISDSGFIEQDITKSSSYYVAVGNVYLNEVKASIDIQVEAVLYDTTNAYYNCTFPNDKCTLRVPLFGTNAAVLTSPGPKLNNSKNEFCAKLSYEPRWIAYIVCMGVVTALLLIVSSLFHKRQPVSDDETIDENDDVAPLIPGKDDDNSSWCSSYSSILTSTEELEGAHGEAYSSTRYLCAICFDAPRDCFFLSCGHCVACFQCGTRISETSGFCPVCRRKIRKVKKIFNKITLADYIVPMLNRSSSRSLRARFSPRSSLSISRSKQLIPGTMMSFEMNDRKKIGLGLTAFGVFFSFLGIVFVFDKGLLAMGNILFISGVSLTIGLKSTMQFFMKRQNYKGTISFGVGFFFVVIGWPILGMMLETYGFFVLFSGFWPTLAVFAQKIPVLSWIIQQPYIRSFFDKYRGKRVPV</sequence>
<organism evidence="18 19">
    <name type="scientific">Thlaspi arvense</name>
    <name type="common">Field penny-cress</name>
    <dbReference type="NCBI Taxonomy" id="13288"/>
    <lineage>
        <taxon>Eukaryota</taxon>
        <taxon>Viridiplantae</taxon>
        <taxon>Streptophyta</taxon>
        <taxon>Embryophyta</taxon>
        <taxon>Tracheophyta</taxon>
        <taxon>Spermatophyta</taxon>
        <taxon>Magnoliopsida</taxon>
        <taxon>eudicotyledons</taxon>
        <taxon>Gunneridae</taxon>
        <taxon>Pentapetalae</taxon>
        <taxon>rosids</taxon>
        <taxon>malvids</taxon>
        <taxon>Brassicales</taxon>
        <taxon>Brassicaceae</taxon>
        <taxon>Thlaspideae</taxon>
        <taxon>Thlaspi</taxon>
    </lineage>
</organism>
<keyword evidence="10" id="KW-0833">Ubl conjugation pathway</keyword>
<dbReference type="GO" id="GO:0008270">
    <property type="term" value="F:zinc ion binding"/>
    <property type="evidence" value="ECO:0007669"/>
    <property type="project" value="UniProtKB-KW"/>
</dbReference>
<dbReference type="EC" id="2.3.2.27" evidence="5"/>
<dbReference type="SUPFAM" id="SSF57850">
    <property type="entry name" value="RING/U-box"/>
    <property type="match status" value="1"/>
</dbReference>
<keyword evidence="12 16" id="KW-1133">Transmembrane helix</keyword>
<evidence type="ECO:0000256" key="5">
    <source>
        <dbReference type="ARBA" id="ARBA00012483"/>
    </source>
</evidence>
<feature type="region of interest" description="Disordered" evidence="15">
    <location>
        <begin position="1"/>
        <end position="25"/>
    </location>
</feature>
<comment type="pathway">
    <text evidence="4">Protein modification; protein ubiquitination.</text>
</comment>
<dbReference type="Pfam" id="PF04178">
    <property type="entry name" value="Got1"/>
    <property type="match status" value="1"/>
</dbReference>
<feature type="domain" description="RING-type" evidence="17">
    <location>
        <begin position="428"/>
        <end position="467"/>
    </location>
</feature>
<evidence type="ECO:0000256" key="12">
    <source>
        <dbReference type="ARBA" id="ARBA00022989"/>
    </source>
</evidence>
<dbReference type="PROSITE" id="PS50089">
    <property type="entry name" value="ZF_RING_2"/>
    <property type="match status" value="1"/>
</dbReference>
<evidence type="ECO:0000256" key="15">
    <source>
        <dbReference type="SAM" id="MobiDB-lite"/>
    </source>
</evidence>
<dbReference type="Proteomes" id="UP000836841">
    <property type="component" value="Chromosome 6"/>
</dbReference>
<evidence type="ECO:0000259" key="17">
    <source>
        <dbReference type="PROSITE" id="PS50089"/>
    </source>
</evidence>
<dbReference type="EMBL" id="OU466862">
    <property type="protein sequence ID" value="CAH2074605.1"/>
    <property type="molecule type" value="Genomic_DNA"/>
</dbReference>
<dbReference type="GO" id="GO:0005768">
    <property type="term" value="C:endosome"/>
    <property type="evidence" value="ECO:0007669"/>
    <property type="project" value="TreeGrafter"/>
</dbReference>
<dbReference type="InterPro" id="IPR007305">
    <property type="entry name" value="Vesicle_transpt_Got1/SFT2"/>
</dbReference>
<evidence type="ECO:0000256" key="14">
    <source>
        <dbReference type="PROSITE-ProRule" id="PRU00175"/>
    </source>
</evidence>
<accession>A0AAU9SUL5</accession>
<dbReference type="InterPro" id="IPR013083">
    <property type="entry name" value="Znf_RING/FYVE/PHD"/>
</dbReference>
<dbReference type="InterPro" id="IPR032010">
    <property type="entry name" value="APD1-4_M"/>
</dbReference>
<protein>
    <recommendedName>
        <fullName evidence="5">RING-type E3 ubiquitin transferase</fullName>
        <ecNumber evidence="5">2.3.2.27</ecNumber>
    </recommendedName>
</protein>
<name>A0AAU9SUL5_THLAR</name>
<proteinExistence type="predicted"/>
<keyword evidence="11" id="KW-0862">Zinc</keyword>
<feature type="transmembrane region" description="Helical" evidence="16">
    <location>
        <begin position="613"/>
        <end position="631"/>
    </location>
</feature>
<comment type="subcellular location">
    <subcellularLocation>
        <location evidence="3">Endomembrane system</location>
    </subcellularLocation>
    <subcellularLocation>
        <location evidence="2">Membrane</location>
        <topology evidence="2">Multi-pass membrane protein</topology>
    </subcellularLocation>
</comment>
<feature type="transmembrane region" description="Helical" evidence="16">
    <location>
        <begin position="589"/>
        <end position="607"/>
    </location>
</feature>
<dbReference type="PANTHER" id="PTHR46858">
    <property type="entry name" value="OS05G0521000 PROTEIN"/>
    <property type="match status" value="1"/>
</dbReference>
<dbReference type="Gene3D" id="3.30.40.10">
    <property type="entry name" value="Zinc/RING finger domain, C3HC4 (zinc finger)"/>
    <property type="match status" value="1"/>
</dbReference>
<evidence type="ECO:0000256" key="13">
    <source>
        <dbReference type="ARBA" id="ARBA00023136"/>
    </source>
</evidence>
<reference evidence="18 19" key="1">
    <citation type="submission" date="2022-03" db="EMBL/GenBank/DDBJ databases">
        <authorList>
            <person name="Nunn A."/>
            <person name="Chopra R."/>
            <person name="Nunn A."/>
            <person name="Contreras Garrido A."/>
        </authorList>
    </citation>
    <scope>NUCLEOTIDE SEQUENCE [LARGE SCALE GENOMIC DNA]</scope>
</reference>
<dbReference type="InterPro" id="IPR001841">
    <property type="entry name" value="Znf_RING"/>
</dbReference>
<keyword evidence="13 16" id="KW-0472">Membrane</keyword>
<dbReference type="GO" id="GO:0016567">
    <property type="term" value="P:protein ubiquitination"/>
    <property type="evidence" value="ECO:0007669"/>
    <property type="project" value="TreeGrafter"/>
</dbReference>
<evidence type="ECO:0000256" key="16">
    <source>
        <dbReference type="SAM" id="Phobius"/>
    </source>
</evidence>
<dbReference type="FunFam" id="3.30.40.10:FF:000658">
    <property type="entry name" value="E3 ubiquitin-protein ligase APD2"/>
    <property type="match status" value="1"/>
</dbReference>
<dbReference type="Pfam" id="PF16041">
    <property type="entry name" value="APD1-4_M"/>
    <property type="match status" value="1"/>
</dbReference>
<comment type="catalytic activity">
    <reaction evidence="1">
        <text>S-ubiquitinyl-[E2 ubiquitin-conjugating enzyme]-L-cysteine + [acceptor protein]-L-lysine = [E2 ubiquitin-conjugating enzyme]-L-cysteine + N(6)-ubiquitinyl-[acceptor protein]-L-lysine.</text>
        <dbReference type="EC" id="2.3.2.27"/>
    </reaction>
</comment>
<dbReference type="GO" id="GO:0061630">
    <property type="term" value="F:ubiquitin protein ligase activity"/>
    <property type="evidence" value="ECO:0007669"/>
    <property type="project" value="UniProtKB-EC"/>
</dbReference>
<evidence type="ECO:0000256" key="11">
    <source>
        <dbReference type="ARBA" id="ARBA00022833"/>
    </source>
</evidence>
<dbReference type="GO" id="GO:0000278">
    <property type="term" value="P:mitotic cell cycle"/>
    <property type="evidence" value="ECO:0007669"/>
    <property type="project" value="UniProtKB-ARBA"/>
</dbReference>
<evidence type="ECO:0000256" key="10">
    <source>
        <dbReference type="ARBA" id="ARBA00022786"/>
    </source>
</evidence>
<dbReference type="PANTHER" id="PTHR46858:SF8">
    <property type="entry name" value="E3 UBIQUITIN-PROTEIN LIGASE APD2"/>
    <property type="match status" value="1"/>
</dbReference>
<gene>
    <name evidence="18" type="ORF">TAV2_LOCUS22281</name>
</gene>
<dbReference type="GO" id="GO:0009705">
    <property type="term" value="C:plant-type vacuole membrane"/>
    <property type="evidence" value="ECO:0007669"/>
    <property type="project" value="TreeGrafter"/>
</dbReference>
<keyword evidence="19" id="KW-1185">Reference proteome</keyword>
<feature type="non-terminal residue" evidence="18">
    <location>
        <position position="660"/>
    </location>
</feature>